<dbReference type="Proteomes" id="UP000254134">
    <property type="component" value="Unassembled WGS sequence"/>
</dbReference>
<keyword evidence="2" id="KW-1185">Reference proteome</keyword>
<reference evidence="1 2" key="1">
    <citation type="submission" date="2018-07" db="EMBL/GenBank/DDBJ databases">
        <title>High-quality-draft genome sequence of Gaiella occulta.</title>
        <authorList>
            <person name="Severino R."/>
            <person name="Froufe H.J.C."/>
            <person name="Rainey F.A."/>
            <person name="Barroso C."/>
            <person name="Albuquerque L."/>
            <person name="Lobo-Da-Cunha A."/>
            <person name="Da Costa M.S."/>
            <person name="Egas C."/>
        </authorList>
    </citation>
    <scope>NUCLEOTIDE SEQUENCE [LARGE SCALE GENOMIC DNA]</scope>
    <source>
        <strain evidence="1 2">F2-233</strain>
    </source>
</reference>
<reference evidence="2" key="2">
    <citation type="journal article" date="2019" name="MicrobiologyOpen">
        <title>High-quality draft genome sequence of Gaiella occulta isolated from a 150 meter deep mineral water borehole and comparison with the genome sequences of other deep-branching lineages of the phylum Actinobacteria.</title>
        <authorList>
            <person name="Severino R."/>
            <person name="Froufe H.J.C."/>
            <person name="Barroso C."/>
            <person name="Albuquerque L."/>
            <person name="Lobo-da-Cunha A."/>
            <person name="da Costa M.S."/>
            <person name="Egas C."/>
        </authorList>
    </citation>
    <scope>NUCLEOTIDE SEQUENCE [LARGE SCALE GENOMIC DNA]</scope>
    <source>
        <strain evidence="2">F2-233</strain>
    </source>
</reference>
<proteinExistence type="predicted"/>
<evidence type="ECO:0000313" key="2">
    <source>
        <dbReference type="Proteomes" id="UP000254134"/>
    </source>
</evidence>
<dbReference type="RefSeq" id="WP_181813302.1">
    <property type="nucleotide sequence ID" value="NZ_QQZY01000001.1"/>
</dbReference>
<evidence type="ECO:0000313" key="1">
    <source>
        <dbReference type="EMBL" id="RDI76112.1"/>
    </source>
</evidence>
<comment type="caution">
    <text evidence="1">The sequence shown here is derived from an EMBL/GenBank/DDBJ whole genome shotgun (WGS) entry which is preliminary data.</text>
</comment>
<dbReference type="AlphaFoldDB" id="A0A7M2Z2E4"/>
<protein>
    <submittedName>
        <fullName evidence="1">Uncharacterized protein</fullName>
    </submittedName>
</protein>
<dbReference type="EMBL" id="QQZY01000001">
    <property type="protein sequence ID" value="RDI76112.1"/>
    <property type="molecule type" value="Genomic_DNA"/>
</dbReference>
<accession>A0A7M2Z2E4</accession>
<gene>
    <name evidence="1" type="ORF">Gocc_0531</name>
</gene>
<organism evidence="1 2">
    <name type="scientific">Gaiella occulta</name>
    <dbReference type="NCBI Taxonomy" id="1002870"/>
    <lineage>
        <taxon>Bacteria</taxon>
        <taxon>Bacillati</taxon>
        <taxon>Actinomycetota</taxon>
        <taxon>Thermoleophilia</taxon>
        <taxon>Gaiellales</taxon>
        <taxon>Gaiellaceae</taxon>
        <taxon>Gaiella</taxon>
    </lineage>
</organism>
<name>A0A7M2Z2E4_9ACTN</name>
<sequence>MLPPGAVIDHPGLQGAALRVCPTCIGRHPNWGSELRRSLGLGDSDHDVPLAQSQ</sequence>